<dbReference type="Proteomes" id="UP001324634">
    <property type="component" value="Chromosome"/>
</dbReference>
<evidence type="ECO:0000313" key="5">
    <source>
        <dbReference type="Proteomes" id="UP001324634"/>
    </source>
</evidence>
<accession>A0AAX4HSF8</accession>
<dbReference type="NCBIfam" id="TIGR00254">
    <property type="entry name" value="GGDEF"/>
    <property type="match status" value="1"/>
</dbReference>
<dbReference type="FunFam" id="3.30.70.270:FF:000001">
    <property type="entry name" value="Diguanylate cyclase domain protein"/>
    <property type="match status" value="1"/>
</dbReference>
<dbReference type="Gene3D" id="3.30.70.270">
    <property type="match status" value="1"/>
</dbReference>
<dbReference type="PANTHER" id="PTHR45138">
    <property type="entry name" value="REGULATORY COMPONENTS OF SENSORY TRANSDUCTION SYSTEM"/>
    <property type="match status" value="1"/>
</dbReference>
<evidence type="ECO:0000313" key="4">
    <source>
        <dbReference type="EMBL" id="WPU66224.1"/>
    </source>
</evidence>
<comment type="catalytic activity">
    <reaction evidence="2">
        <text>2 GTP = 3',3'-c-di-GMP + 2 diphosphate</text>
        <dbReference type="Rhea" id="RHEA:24898"/>
        <dbReference type="ChEBI" id="CHEBI:33019"/>
        <dbReference type="ChEBI" id="CHEBI:37565"/>
        <dbReference type="ChEBI" id="CHEBI:58805"/>
        <dbReference type="EC" id="2.7.7.65"/>
    </reaction>
</comment>
<dbReference type="SUPFAM" id="SSF52172">
    <property type="entry name" value="CheY-like"/>
    <property type="match status" value="1"/>
</dbReference>
<reference evidence="4 5" key="1">
    <citation type="submission" date="2023-11" db="EMBL/GenBank/DDBJ databases">
        <title>Peredibacter starrii A3.12.</title>
        <authorList>
            <person name="Mitchell R.J."/>
        </authorList>
    </citation>
    <scope>NUCLEOTIDE SEQUENCE [LARGE SCALE GENOMIC DNA]</scope>
    <source>
        <strain evidence="4 5">A3.12</strain>
    </source>
</reference>
<evidence type="ECO:0000256" key="2">
    <source>
        <dbReference type="ARBA" id="ARBA00034247"/>
    </source>
</evidence>
<keyword evidence="5" id="KW-1185">Reference proteome</keyword>
<dbReference type="PANTHER" id="PTHR45138:SF9">
    <property type="entry name" value="DIGUANYLATE CYCLASE DGCM-RELATED"/>
    <property type="match status" value="1"/>
</dbReference>
<dbReference type="InterPro" id="IPR000160">
    <property type="entry name" value="GGDEF_dom"/>
</dbReference>
<organism evidence="4 5">
    <name type="scientific">Peredibacter starrii</name>
    <dbReference type="NCBI Taxonomy" id="28202"/>
    <lineage>
        <taxon>Bacteria</taxon>
        <taxon>Pseudomonadati</taxon>
        <taxon>Bdellovibrionota</taxon>
        <taxon>Bacteriovoracia</taxon>
        <taxon>Bacteriovoracales</taxon>
        <taxon>Bacteriovoracaceae</taxon>
        <taxon>Peredibacter</taxon>
    </lineage>
</organism>
<protein>
    <recommendedName>
        <fullName evidence="1">diguanylate cyclase</fullName>
        <ecNumber evidence="1">2.7.7.65</ecNumber>
    </recommendedName>
</protein>
<dbReference type="InterPro" id="IPR011006">
    <property type="entry name" value="CheY-like_superfamily"/>
</dbReference>
<dbReference type="RefSeq" id="WP_321398220.1">
    <property type="nucleotide sequence ID" value="NZ_CP139487.1"/>
</dbReference>
<evidence type="ECO:0000256" key="1">
    <source>
        <dbReference type="ARBA" id="ARBA00012528"/>
    </source>
</evidence>
<proteinExistence type="predicted"/>
<dbReference type="SUPFAM" id="SSF55073">
    <property type="entry name" value="Nucleotide cyclase"/>
    <property type="match status" value="1"/>
</dbReference>
<gene>
    <name evidence="4" type="ORF">SOO65_05645</name>
</gene>
<evidence type="ECO:0000259" key="3">
    <source>
        <dbReference type="PROSITE" id="PS50887"/>
    </source>
</evidence>
<name>A0AAX4HSF8_9BACT</name>
<keyword evidence="4" id="KW-0548">Nucleotidyltransferase</keyword>
<dbReference type="EC" id="2.7.7.65" evidence="1"/>
<dbReference type="InterPro" id="IPR043128">
    <property type="entry name" value="Rev_trsase/Diguanyl_cyclase"/>
</dbReference>
<dbReference type="Pfam" id="PF00990">
    <property type="entry name" value="GGDEF"/>
    <property type="match status" value="1"/>
</dbReference>
<dbReference type="PROSITE" id="PS50887">
    <property type="entry name" value="GGDEF"/>
    <property type="match status" value="1"/>
</dbReference>
<dbReference type="SMART" id="SM00267">
    <property type="entry name" value="GGDEF"/>
    <property type="match status" value="1"/>
</dbReference>
<dbReference type="EMBL" id="CP139487">
    <property type="protein sequence ID" value="WPU66224.1"/>
    <property type="molecule type" value="Genomic_DNA"/>
</dbReference>
<dbReference type="InterPro" id="IPR029787">
    <property type="entry name" value="Nucleotide_cyclase"/>
</dbReference>
<keyword evidence="4" id="KW-0808">Transferase</keyword>
<sequence>MNKKEDQLEILAIGLDSFSIEAIKKSLKENKLKYHISFLQDVADLTGFAKRNAAQAVFFYSNRQSQKTVDDIRRIHQLIPRAAITLLSPRAEQSGIVGAFRAGLFDFLTLPIDQHEMRTVIYRLKLHGAIQSGQWNPERAVLHLFSRPESFTAIRDVAAGLDQYMGLFFEVEKEIHFTSSLKIITSLQQKLKLTEHQLKRIKRFLFDDTGLIFGLRFVNDRFYFLVKRGDGQLSYLVARNISEYSIKDILSDYLSNVLKTSLSILAESRKREAMRMLSLTDEVTGLFNQRKLIEDLELYIARYQHDKMGFSLLFVDIDYFKNVNDQFGHVVGSQLLIDMAAILKGQLRSSDLVYRYGGDEFIVLLPRTSVEETKKIALRVSEAVKNAEFVVDNDKKYRLSLSIGVAEFPTDATSAKSIIDFADKMMYMSKKSGRGKVFHVTEVVA</sequence>
<dbReference type="InterPro" id="IPR050469">
    <property type="entry name" value="Diguanylate_Cyclase"/>
</dbReference>
<dbReference type="GO" id="GO:0052621">
    <property type="term" value="F:diguanylate cyclase activity"/>
    <property type="evidence" value="ECO:0007669"/>
    <property type="project" value="UniProtKB-EC"/>
</dbReference>
<dbReference type="KEGG" id="psti:SOO65_05645"/>
<dbReference type="AlphaFoldDB" id="A0AAX4HSF8"/>
<feature type="domain" description="GGDEF" evidence="3">
    <location>
        <begin position="308"/>
        <end position="442"/>
    </location>
</feature>
<dbReference type="CDD" id="cd01949">
    <property type="entry name" value="GGDEF"/>
    <property type="match status" value="1"/>
</dbReference>